<evidence type="ECO:0000256" key="4">
    <source>
        <dbReference type="ARBA" id="ARBA00022825"/>
    </source>
</evidence>
<gene>
    <name evidence="13" type="ORF">MFLAVUS_009409</name>
</gene>
<dbReference type="EMBL" id="BAABUK010000028">
    <property type="protein sequence ID" value="GAA5815890.1"/>
    <property type="molecule type" value="Genomic_DNA"/>
</dbReference>
<dbReference type="SMART" id="SM00382">
    <property type="entry name" value="AAA"/>
    <property type="match status" value="1"/>
</dbReference>
<dbReference type="Pfam" id="PF22667">
    <property type="entry name" value="Lon_lid"/>
    <property type="match status" value="1"/>
</dbReference>
<evidence type="ECO:0000256" key="5">
    <source>
        <dbReference type="ARBA" id="ARBA00022840"/>
    </source>
</evidence>
<evidence type="ECO:0000256" key="3">
    <source>
        <dbReference type="ARBA" id="ARBA00022801"/>
    </source>
</evidence>
<feature type="active site" evidence="7">
    <location>
        <position position="809"/>
    </location>
</feature>
<dbReference type="InterPro" id="IPR014721">
    <property type="entry name" value="Ribsml_uS5_D2-typ_fold_subgr"/>
</dbReference>
<dbReference type="InterPro" id="IPR054594">
    <property type="entry name" value="Lon_lid"/>
</dbReference>
<dbReference type="InterPro" id="IPR027417">
    <property type="entry name" value="P-loop_NTPase"/>
</dbReference>
<dbReference type="InterPro" id="IPR008268">
    <property type="entry name" value="Peptidase_S16_AS"/>
</dbReference>
<dbReference type="SMART" id="SM00464">
    <property type="entry name" value="LON"/>
    <property type="match status" value="1"/>
</dbReference>
<dbReference type="Gene3D" id="3.30.230.10">
    <property type="match status" value="1"/>
</dbReference>
<dbReference type="CDD" id="cd19500">
    <property type="entry name" value="RecA-like_Lon"/>
    <property type="match status" value="1"/>
</dbReference>
<name>A0ABP9Z9T4_9FUNG</name>
<keyword evidence="3 6" id="KW-0378">Hydrolase</keyword>
<dbReference type="InterPro" id="IPR003593">
    <property type="entry name" value="AAA+_ATPase"/>
</dbReference>
<keyword evidence="4 6" id="KW-0720">Serine protease</keyword>
<keyword evidence="14" id="KW-1185">Reference proteome</keyword>
<dbReference type="SUPFAM" id="SSF52540">
    <property type="entry name" value="P-loop containing nucleoside triphosphate hydrolases"/>
    <property type="match status" value="1"/>
</dbReference>
<evidence type="ECO:0000256" key="8">
    <source>
        <dbReference type="RuleBase" id="RU000591"/>
    </source>
</evidence>
<dbReference type="Pfam" id="PF02190">
    <property type="entry name" value="LON_substr_bdg"/>
    <property type="match status" value="1"/>
</dbReference>
<reference evidence="13 14" key="1">
    <citation type="submission" date="2024-04" db="EMBL/GenBank/DDBJ databases">
        <title>genome sequences of Mucor flavus KT1a and Helicostylum pulchrum KT1b strains isolated from the surface of a dry-aged beef.</title>
        <authorList>
            <person name="Toyotome T."/>
            <person name="Hosono M."/>
            <person name="Torimaru M."/>
            <person name="Fukuda K."/>
            <person name="Mikami N."/>
        </authorList>
    </citation>
    <scope>NUCLEOTIDE SEQUENCE [LARGE SCALE GENOMIC DNA]</scope>
    <source>
        <strain evidence="13 14">KT1a</strain>
    </source>
</reference>
<proteinExistence type="inferred from homology"/>
<feature type="compositionally biased region" description="Polar residues" evidence="10">
    <location>
        <begin position="310"/>
        <end position="319"/>
    </location>
</feature>
<dbReference type="SUPFAM" id="SSF88697">
    <property type="entry name" value="PUA domain-like"/>
    <property type="match status" value="1"/>
</dbReference>
<dbReference type="InterPro" id="IPR003111">
    <property type="entry name" value="Lon_prtase_N"/>
</dbReference>
<evidence type="ECO:0000313" key="14">
    <source>
        <dbReference type="Proteomes" id="UP001473302"/>
    </source>
</evidence>
<evidence type="ECO:0000256" key="7">
    <source>
        <dbReference type="PROSITE-ProRule" id="PRU01122"/>
    </source>
</evidence>
<dbReference type="PROSITE" id="PS51787">
    <property type="entry name" value="LON_N"/>
    <property type="match status" value="1"/>
</dbReference>
<dbReference type="InterPro" id="IPR020568">
    <property type="entry name" value="Ribosomal_Su5_D2-typ_SF"/>
</dbReference>
<keyword evidence="1 6" id="KW-0645">Protease</keyword>
<evidence type="ECO:0000256" key="9">
    <source>
        <dbReference type="RuleBase" id="RU000592"/>
    </source>
</evidence>
<keyword evidence="5 6" id="KW-0067">ATP-binding</keyword>
<dbReference type="InterPro" id="IPR004815">
    <property type="entry name" value="Lon_bac/euk-typ"/>
</dbReference>
<evidence type="ECO:0000256" key="1">
    <source>
        <dbReference type="ARBA" id="ARBA00022670"/>
    </source>
</evidence>
<dbReference type="EC" id="3.4.21.-" evidence="6 9"/>
<feature type="domain" description="Lon proteolytic" evidence="11">
    <location>
        <begin position="674"/>
        <end position="861"/>
    </location>
</feature>
<dbReference type="Proteomes" id="UP001473302">
    <property type="component" value="Unassembled WGS sequence"/>
</dbReference>
<protein>
    <recommendedName>
        <fullName evidence="6 9">Lon protease homolog</fullName>
        <ecNumber evidence="6 9">3.4.21.-</ecNumber>
    </recommendedName>
</protein>
<dbReference type="InterPro" id="IPR046336">
    <property type="entry name" value="Lon_prtase_N_sf"/>
</dbReference>
<evidence type="ECO:0000259" key="11">
    <source>
        <dbReference type="PROSITE" id="PS51786"/>
    </source>
</evidence>
<dbReference type="Gene3D" id="3.40.50.300">
    <property type="entry name" value="P-loop containing nucleotide triphosphate hydrolases"/>
    <property type="match status" value="1"/>
</dbReference>
<dbReference type="Pfam" id="PF05362">
    <property type="entry name" value="Lon_C"/>
    <property type="match status" value="1"/>
</dbReference>
<organism evidence="13 14">
    <name type="scientific">Mucor flavus</name>
    <dbReference type="NCBI Taxonomy" id="439312"/>
    <lineage>
        <taxon>Eukaryota</taxon>
        <taxon>Fungi</taxon>
        <taxon>Fungi incertae sedis</taxon>
        <taxon>Mucoromycota</taxon>
        <taxon>Mucoromycotina</taxon>
        <taxon>Mucoromycetes</taxon>
        <taxon>Mucorales</taxon>
        <taxon>Mucorineae</taxon>
        <taxon>Mucoraceae</taxon>
        <taxon>Mucor</taxon>
    </lineage>
</organism>
<evidence type="ECO:0000256" key="2">
    <source>
        <dbReference type="ARBA" id="ARBA00022741"/>
    </source>
</evidence>
<feature type="domain" description="Lon N-terminal" evidence="12">
    <location>
        <begin position="8"/>
        <end position="266"/>
    </location>
</feature>
<dbReference type="InterPro" id="IPR015947">
    <property type="entry name" value="PUA-like_sf"/>
</dbReference>
<feature type="region of interest" description="Disordered" evidence="10">
    <location>
        <begin position="303"/>
        <end position="322"/>
    </location>
</feature>
<evidence type="ECO:0000313" key="13">
    <source>
        <dbReference type="EMBL" id="GAA5815890.1"/>
    </source>
</evidence>
<comment type="caution">
    <text evidence="13">The sequence shown here is derived from an EMBL/GenBank/DDBJ whole genome shotgun (WGS) entry which is preliminary data.</text>
</comment>
<dbReference type="PROSITE" id="PS51786">
    <property type="entry name" value="LON_PROTEOLYTIC"/>
    <property type="match status" value="1"/>
</dbReference>
<dbReference type="PROSITE" id="PS01046">
    <property type="entry name" value="LON_SER"/>
    <property type="match status" value="1"/>
</dbReference>
<dbReference type="Pfam" id="PF00004">
    <property type="entry name" value="AAA"/>
    <property type="match status" value="1"/>
</dbReference>
<evidence type="ECO:0000259" key="12">
    <source>
        <dbReference type="PROSITE" id="PS51787"/>
    </source>
</evidence>
<dbReference type="SUPFAM" id="SSF54211">
    <property type="entry name" value="Ribosomal protein S5 domain 2-like"/>
    <property type="match status" value="1"/>
</dbReference>
<dbReference type="InterPro" id="IPR027065">
    <property type="entry name" value="Lon_Prtase"/>
</dbReference>
<dbReference type="Gene3D" id="1.20.5.5270">
    <property type="match status" value="1"/>
</dbReference>
<dbReference type="PANTHER" id="PTHR10046">
    <property type="entry name" value="ATP DEPENDENT LON PROTEASE FAMILY MEMBER"/>
    <property type="match status" value="1"/>
</dbReference>
<dbReference type="PRINTS" id="PR00830">
    <property type="entry name" value="ENDOLAPTASE"/>
</dbReference>
<accession>A0ABP9Z9T4</accession>
<dbReference type="NCBIfam" id="TIGR00763">
    <property type="entry name" value="lon"/>
    <property type="match status" value="1"/>
</dbReference>
<dbReference type="InterPro" id="IPR008269">
    <property type="entry name" value="Lon_proteolytic"/>
</dbReference>
<sequence>MNQYPQNVIILPLDGKVLLPSVLLRLMIHGNQANDLTKVYFRQATSSTSSNTPMPDLYVACIPVKPASNKSIVHNPEGDQLVSQAPQHPLPFYRDNKSKPDEGLLLSDDHRKKMASYGCLARIVRVQRSGTNLFGVFVEGLARFGVNSIHQNALSMMPYPGSWMANVMYFNDDSRLLRELSIQENHLVVMFKELSQIFVVKMKELQLPASLIQQLSKVVNTKPVSSLADLLVSLIETTFEERLRMLTEPDLSNRLRMASEWLTRQLHVLQISDKLGTGIDGALGKRQREFYLRQQLEAIQNELNEKGETKSGSQGNASSVPEEDEFSELHRALVAQNLPNDALVIAQRELKKVRKLSSSSSEYTVSYNYLEWLASIPWNKKSEQSIDILKSKAQLDEDHFGLQHVKKRIIEYLSVIKIKGDLKAPILCFVGPPGVGKTSLGKSIAKAMSRNFHRISLGGVRDEAEIRGHRRTYVGSMPGLIVQGLRKCEVNNPLFLLDEIDKISTSSRNGDPAAALLEVLDPEQNSSFSDHYLNVPVDLSSVLFIATANSLDTISEALLDRMEVIELHGYTFEEKLHISKTHLVPKQILAHGLQVDQIRFADEAILHVAENYTRESGVRTLERALASVIRAKCVEFAELREKGQQFSYAPFIYVNHVIKILGRAKYQKEISEREPYPGVVTGLAYSGAGNGGILFVEVSKMPGDGKLHLTGSLGKVIQESAQLALSWVKTHAFELKLTSYAKERLVEHDDVHIHFPAGSVSKDGPSAGVTLVCAIVSLYSGYYVPATTAMTGEISLRGQVLPVGGIKEKVVSAHRAGIRKIILPFLNQVDVEQDVPEKIKDDIHFVFVKHIWDVLVSALVMKGSEEWNTRVYESNL</sequence>
<feature type="active site" evidence="7">
    <location>
        <position position="766"/>
    </location>
</feature>
<keyword evidence="2 6" id="KW-0547">Nucleotide-binding</keyword>
<dbReference type="PIRSF" id="PIRSF001174">
    <property type="entry name" value="Lon_proteas"/>
    <property type="match status" value="1"/>
</dbReference>
<evidence type="ECO:0000256" key="6">
    <source>
        <dbReference type="PIRNR" id="PIRNR001174"/>
    </source>
</evidence>
<dbReference type="Gene3D" id="1.20.58.1480">
    <property type="match status" value="1"/>
</dbReference>
<dbReference type="Gene3D" id="1.10.8.60">
    <property type="match status" value="1"/>
</dbReference>
<dbReference type="InterPro" id="IPR003959">
    <property type="entry name" value="ATPase_AAA_core"/>
</dbReference>
<comment type="similarity">
    <text evidence="6 7 8">Belongs to the peptidase S16 family.</text>
</comment>
<dbReference type="Gene3D" id="2.30.130.40">
    <property type="entry name" value="LON domain-like"/>
    <property type="match status" value="1"/>
</dbReference>
<evidence type="ECO:0000256" key="10">
    <source>
        <dbReference type="SAM" id="MobiDB-lite"/>
    </source>
</evidence>